<dbReference type="InterPro" id="IPR036909">
    <property type="entry name" value="Cyt_c-like_dom_sf"/>
</dbReference>
<dbReference type="InterPro" id="IPR009056">
    <property type="entry name" value="Cyt_c-like_dom"/>
</dbReference>
<evidence type="ECO:0000256" key="6">
    <source>
        <dbReference type="ARBA" id="ARBA00022982"/>
    </source>
</evidence>
<proteinExistence type="predicted"/>
<keyword evidence="7 12" id="KW-1133">Transmembrane helix</keyword>
<dbReference type="Gene3D" id="1.20.810.10">
    <property type="entry name" value="Cytochrome Bc1 Complex, Chain C"/>
    <property type="match status" value="1"/>
</dbReference>
<evidence type="ECO:0000256" key="9">
    <source>
        <dbReference type="ARBA" id="ARBA00023136"/>
    </source>
</evidence>
<dbReference type="Pfam" id="PF13442">
    <property type="entry name" value="Cytochrome_CBB3"/>
    <property type="match status" value="1"/>
</dbReference>
<dbReference type="OrthoDB" id="2380469at2"/>
<evidence type="ECO:0000256" key="1">
    <source>
        <dbReference type="ARBA" id="ARBA00004141"/>
    </source>
</evidence>
<dbReference type="KEGG" id="rue:DT065_01955"/>
<evidence type="ECO:0000256" key="11">
    <source>
        <dbReference type="SAM" id="MobiDB-lite"/>
    </source>
</evidence>
<evidence type="ECO:0000259" key="13">
    <source>
        <dbReference type="PROSITE" id="PS51003"/>
    </source>
</evidence>
<dbReference type="InterPro" id="IPR051811">
    <property type="entry name" value="Cytochrome_c550/c551-like"/>
</dbReference>
<name>A0A345BVC2_9BACI</name>
<feature type="transmembrane region" description="Helical" evidence="12">
    <location>
        <begin position="138"/>
        <end position="156"/>
    </location>
</feature>
<dbReference type="Gene3D" id="1.10.760.10">
    <property type="entry name" value="Cytochrome c-like domain"/>
    <property type="match status" value="1"/>
</dbReference>
<dbReference type="GO" id="GO:0016020">
    <property type="term" value="C:membrane"/>
    <property type="evidence" value="ECO:0007669"/>
    <property type="project" value="UniProtKB-SubCell"/>
</dbReference>
<keyword evidence="8 10" id="KW-0408">Iron</keyword>
<evidence type="ECO:0000256" key="3">
    <source>
        <dbReference type="ARBA" id="ARBA00022617"/>
    </source>
</evidence>
<dbReference type="GO" id="GO:0009055">
    <property type="term" value="F:electron transfer activity"/>
    <property type="evidence" value="ECO:0007669"/>
    <property type="project" value="InterPro"/>
</dbReference>
<dbReference type="InterPro" id="IPR005798">
    <property type="entry name" value="Cyt_b/b6_C"/>
</dbReference>
<dbReference type="InterPro" id="IPR036150">
    <property type="entry name" value="Cyt_b/b6_C_sf"/>
</dbReference>
<sequence length="295" mass="33031">MHRGKGMRFVTDSRIPEREHRMENIPKDYSEYPGKTEAFFPNYLLKEWLVGAVFLIGFLCLTAAHPAPLEREADPTDTSYIPLPDWFFLFLYQLLKYQYASGDFDVLGSVVIPGVAFGALLLAPWLDKGSERRLSQRPIATGMMTLAILSVVYLTWESVDQHDWAADAEQAALDDDDIYEVDQAHEGYEIYQSQGCISCHGENMEGNPGVRGPDLYELPYDSEGVAEISVHGIGEMPPEMFDGSDEELRIMSEYVADGGGVNEELEYLAEDDVDADDAEAEDDENGDDEDTEEEA</sequence>
<keyword evidence="2" id="KW-0813">Transport</keyword>
<evidence type="ECO:0000256" key="2">
    <source>
        <dbReference type="ARBA" id="ARBA00022448"/>
    </source>
</evidence>
<feature type="domain" description="Cytochrome c" evidence="14">
    <location>
        <begin position="182"/>
        <end position="284"/>
    </location>
</feature>
<feature type="region of interest" description="Disordered" evidence="11">
    <location>
        <begin position="269"/>
        <end position="295"/>
    </location>
</feature>
<keyword evidence="4 12" id="KW-0812">Transmembrane</keyword>
<evidence type="ECO:0000256" key="8">
    <source>
        <dbReference type="ARBA" id="ARBA00023004"/>
    </source>
</evidence>
<dbReference type="GO" id="GO:0046872">
    <property type="term" value="F:metal ion binding"/>
    <property type="evidence" value="ECO:0007669"/>
    <property type="project" value="UniProtKB-KW"/>
</dbReference>
<keyword evidence="5 10" id="KW-0479">Metal-binding</keyword>
<feature type="domain" description="Cytochrome b/b6 C-terminal region profile" evidence="13">
    <location>
        <begin position="29"/>
        <end position="156"/>
    </location>
</feature>
<evidence type="ECO:0000313" key="15">
    <source>
        <dbReference type="EMBL" id="AXF54903.1"/>
    </source>
</evidence>
<dbReference type="GO" id="GO:0016491">
    <property type="term" value="F:oxidoreductase activity"/>
    <property type="evidence" value="ECO:0007669"/>
    <property type="project" value="InterPro"/>
</dbReference>
<evidence type="ECO:0000256" key="10">
    <source>
        <dbReference type="PROSITE-ProRule" id="PRU00433"/>
    </source>
</evidence>
<dbReference type="SUPFAM" id="SSF81648">
    <property type="entry name" value="a domain/subunit of cytochrome bc1 complex (Ubiquinol-cytochrome c reductase)"/>
    <property type="match status" value="1"/>
</dbReference>
<feature type="transmembrane region" description="Helical" evidence="12">
    <location>
        <begin position="48"/>
        <end position="67"/>
    </location>
</feature>
<dbReference type="PANTHER" id="PTHR37823:SF4">
    <property type="entry name" value="MENAQUINOL-CYTOCHROME C REDUCTASE CYTOCHROME B_C SUBUNIT"/>
    <property type="match status" value="1"/>
</dbReference>
<keyword evidence="16" id="KW-1185">Reference proteome</keyword>
<accession>A0A345BVC2</accession>
<dbReference type="EMBL" id="CP031092">
    <property type="protein sequence ID" value="AXF54903.1"/>
    <property type="molecule type" value="Genomic_DNA"/>
</dbReference>
<dbReference type="PANTHER" id="PTHR37823">
    <property type="entry name" value="CYTOCHROME C-553-LIKE"/>
    <property type="match status" value="1"/>
</dbReference>
<organism evidence="15 16">
    <name type="scientific">Salicibibacter kimchii</name>
    <dbReference type="NCBI Taxonomy" id="2099786"/>
    <lineage>
        <taxon>Bacteria</taxon>
        <taxon>Bacillati</taxon>
        <taxon>Bacillota</taxon>
        <taxon>Bacilli</taxon>
        <taxon>Bacillales</taxon>
        <taxon>Bacillaceae</taxon>
        <taxon>Salicibibacter</taxon>
    </lineage>
</organism>
<dbReference type="RefSeq" id="WP_114370400.1">
    <property type="nucleotide sequence ID" value="NZ_CP031092.1"/>
</dbReference>
<evidence type="ECO:0000259" key="14">
    <source>
        <dbReference type="PROSITE" id="PS51007"/>
    </source>
</evidence>
<comment type="subcellular location">
    <subcellularLocation>
        <location evidence="1">Membrane</location>
        <topology evidence="1">Multi-pass membrane protein</topology>
    </subcellularLocation>
</comment>
<dbReference type="PROSITE" id="PS51003">
    <property type="entry name" value="CYTB_CTER"/>
    <property type="match status" value="1"/>
</dbReference>
<evidence type="ECO:0000313" key="16">
    <source>
        <dbReference type="Proteomes" id="UP000252100"/>
    </source>
</evidence>
<dbReference type="AlphaFoldDB" id="A0A345BVC2"/>
<gene>
    <name evidence="15" type="ORF">DT065_01955</name>
</gene>
<protein>
    <submittedName>
        <fullName evidence="15">Cytochrome C oxidase Cbb3</fullName>
    </submittedName>
</protein>
<feature type="transmembrane region" description="Helical" evidence="12">
    <location>
        <begin position="107"/>
        <end position="126"/>
    </location>
</feature>
<keyword evidence="3 10" id="KW-0349">Heme</keyword>
<keyword evidence="6" id="KW-0249">Electron transport</keyword>
<evidence type="ECO:0000256" key="12">
    <source>
        <dbReference type="SAM" id="Phobius"/>
    </source>
</evidence>
<reference evidence="15 16" key="1">
    <citation type="journal article" date="2018" name="J. Microbiol.">
        <title>Salicibibacter kimchii gen. nov., sp. nov., a moderately halophilic and alkalitolerant bacterium in the family Bacillaceae, isolated from kimchi.</title>
        <authorList>
            <person name="Jang J.Y."/>
            <person name="Oh Y.J."/>
            <person name="Lim S.K."/>
            <person name="Park H.K."/>
            <person name="Lee C."/>
            <person name="Kim J.Y."/>
            <person name="Lee M.A."/>
            <person name="Choi H.J."/>
        </authorList>
    </citation>
    <scope>NUCLEOTIDE SEQUENCE [LARGE SCALE GENOMIC DNA]</scope>
    <source>
        <strain evidence="15 16">NKC1-1</strain>
    </source>
</reference>
<evidence type="ECO:0000256" key="4">
    <source>
        <dbReference type="ARBA" id="ARBA00022692"/>
    </source>
</evidence>
<dbReference type="InterPro" id="IPR027387">
    <property type="entry name" value="Cytb/b6-like_sf"/>
</dbReference>
<evidence type="ECO:0000256" key="7">
    <source>
        <dbReference type="ARBA" id="ARBA00022989"/>
    </source>
</evidence>
<dbReference type="GO" id="GO:0020037">
    <property type="term" value="F:heme binding"/>
    <property type="evidence" value="ECO:0007669"/>
    <property type="project" value="InterPro"/>
</dbReference>
<evidence type="ECO:0000256" key="5">
    <source>
        <dbReference type="ARBA" id="ARBA00022723"/>
    </source>
</evidence>
<dbReference type="SUPFAM" id="SSF46626">
    <property type="entry name" value="Cytochrome c"/>
    <property type="match status" value="1"/>
</dbReference>
<dbReference type="Proteomes" id="UP000252100">
    <property type="component" value="Chromosome"/>
</dbReference>
<dbReference type="Pfam" id="PF00032">
    <property type="entry name" value="Cytochrom_B_C"/>
    <property type="match status" value="1"/>
</dbReference>
<keyword evidence="9 12" id="KW-0472">Membrane</keyword>
<dbReference type="PROSITE" id="PS51007">
    <property type="entry name" value="CYTC"/>
    <property type="match status" value="1"/>
</dbReference>